<dbReference type="EMBL" id="JAUSQL010000001">
    <property type="protein sequence ID" value="MDP9833041.1"/>
    <property type="molecule type" value="Genomic_DNA"/>
</dbReference>
<name>A0ABT9PKP6_9ACTO</name>
<evidence type="ECO:0000313" key="4">
    <source>
        <dbReference type="Proteomes" id="UP001230145"/>
    </source>
</evidence>
<evidence type="ECO:0000256" key="2">
    <source>
        <dbReference type="SAM" id="SignalP"/>
    </source>
</evidence>
<proteinExistence type="predicted"/>
<protein>
    <recommendedName>
        <fullName evidence="5">Lipoprotein</fullName>
    </recommendedName>
</protein>
<evidence type="ECO:0008006" key="5">
    <source>
        <dbReference type="Google" id="ProtNLM"/>
    </source>
</evidence>
<dbReference type="RefSeq" id="WP_307635134.1">
    <property type="nucleotide sequence ID" value="NZ_JAUSQL010000001.1"/>
</dbReference>
<evidence type="ECO:0000313" key="3">
    <source>
        <dbReference type="EMBL" id="MDP9833041.1"/>
    </source>
</evidence>
<comment type="caution">
    <text evidence="3">The sequence shown here is derived from an EMBL/GenBank/DDBJ whole genome shotgun (WGS) entry which is preliminary data.</text>
</comment>
<feature type="signal peptide" evidence="2">
    <location>
        <begin position="1"/>
        <end position="30"/>
    </location>
</feature>
<feature type="region of interest" description="Disordered" evidence="1">
    <location>
        <begin position="32"/>
        <end position="65"/>
    </location>
</feature>
<evidence type="ECO:0000256" key="1">
    <source>
        <dbReference type="SAM" id="MobiDB-lite"/>
    </source>
</evidence>
<gene>
    <name evidence="3" type="ORF">J2S45_001720</name>
</gene>
<feature type="chain" id="PRO_5047178496" description="Lipoprotein" evidence="2">
    <location>
        <begin position="31"/>
        <end position="249"/>
    </location>
</feature>
<sequence length="249" mass="27395">MFSFSSSRRTVRVVGAALGTLALLAGCAASDEGAAPTTQPGNPRDVTQWSPSVVPTSAPVTEDQQEKSRLEQVAQILQVYDLPIPVSEDELPPVVQRVSFEESEVLIAQCLTENGFPSSPTGAGIHTAGLLPEQEKTFGKAYGDCVAQYPLDAKYRSHWNADQWKVQYEYLTEYYVPCVESFGISIDKDTIPEERTFIESAMSGEDTWHPILEWTQDNEYQELANSDTPEGAKLAEACRQTPPSNKIFG</sequence>
<organism evidence="3 4">
    <name type="scientific">Trueperella abortisuis</name>
    <dbReference type="NCBI Taxonomy" id="445930"/>
    <lineage>
        <taxon>Bacteria</taxon>
        <taxon>Bacillati</taxon>
        <taxon>Actinomycetota</taxon>
        <taxon>Actinomycetes</taxon>
        <taxon>Actinomycetales</taxon>
        <taxon>Actinomycetaceae</taxon>
        <taxon>Trueperella</taxon>
    </lineage>
</organism>
<keyword evidence="2" id="KW-0732">Signal</keyword>
<accession>A0ABT9PKP6</accession>
<feature type="compositionally biased region" description="Polar residues" evidence="1">
    <location>
        <begin position="36"/>
        <end position="59"/>
    </location>
</feature>
<keyword evidence="4" id="KW-1185">Reference proteome</keyword>
<dbReference type="Proteomes" id="UP001230145">
    <property type="component" value="Unassembled WGS sequence"/>
</dbReference>
<reference evidence="3 4" key="1">
    <citation type="submission" date="2023-07" db="EMBL/GenBank/DDBJ databases">
        <title>Sequencing the genomes of 1000 actinobacteria strains.</title>
        <authorList>
            <person name="Klenk H.-P."/>
        </authorList>
    </citation>
    <scope>NUCLEOTIDE SEQUENCE [LARGE SCALE GENOMIC DNA]</scope>
    <source>
        <strain evidence="3 4">DSM 19515</strain>
    </source>
</reference>